<dbReference type="RefSeq" id="WP_124084556.1">
    <property type="nucleotide sequence ID" value="NZ_UXAW01000017.1"/>
</dbReference>
<evidence type="ECO:0000313" key="1">
    <source>
        <dbReference type="EMBL" id="VDC18934.1"/>
    </source>
</evidence>
<dbReference type="Proteomes" id="UP000277498">
    <property type="component" value="Unassembled WGS sequence"/>
</dbReference>
<name>A0A3P5WEJ1_9RHOB</name>
<keyword evidence="2" id="KW-1185">Reference proteome</keyword>
<gene>
    <name evidence="1" type="ORF">XINFAN_00021</name>
</gene>
<proteinExistence type="predicted"/>
<reference evidence="1 2" key="1">
    <citation type="submission" date="2018-11" db="EMBL/GenBank/DDBJ databases">
        <authorList>
            <person name="Criscuolo A."/>
        </authorList>
    </citation>
    <scope>NUCLEOTIDE SEQUENCE [LARGE SCALE GENOMIC DNA]</scope>
    <source>
        <strain evidence="1">ACIP111625</strain>
    </source>
</reference>
<evidence type="ECO:0000313" key="2">
    <source>
        <dbReference type="Proteomes" id="UP000277498"/>
    </source>
</evidence>
<protein>
    <submittedName>
        <fullName evidence="1">Uncharacterized protein</fullName>
    </submittedName>
</protein>
<accession>A0A3P5WEJ1</accession>
<organism evidence="1 2">
    <name type="scientific">Pseudogemmobacter humi</name>
    <dbReference type="NCBI Taxonomy" id="2483812"/>
    <lineage>
        <taxon>Bacteria</taxon>
        <taxon>Pseudomonadati</taxon>
        <taxon>Pseudomonadota</taxon>
        <taxon>Alphaproteobacteria</taxon>
        <taxon>Rhodobacterales</taxon>
        <taxon>Paracoccaceae</taxon>
        <taxon>Pseudogemmobacter</taxon>
    </lineage>
</organism>
<dbReference type="AlphaFoldDB" id="A0A3P5WEJ1"/>
<sequence>MHIALLQDDLSDTTKSLEAMLAYMSTVKRVAEDLEMLTSYFDASSPIGRRVRDLLLEMAENTDVIADMANKAPSLSA</sequence>
<dbReference type="EMBL" id="UXAW01000017">
    <property type="protein sequence ID" value="VDC18934.1"/>
    <property type="molecule type" value="Genomic_DNA"/>
</dbReference>